<dbReference type="InterPro" id="IPR000999">
    <property type="entry name" value="RNase_III_dom"/>
</dbReference>
<gene>
    <name evidence="2" type="ORF">PBRASI_LOCUS3343</name>
</gene>
<dbReference type="Proteomes" id="UP000789739">
    <property type="component" value="Unassembled WGS sequence"/>
</dbReference>
<comment type="caution">
    <text evidence="2">The sequence shown here is derived from an EMBL/GenBank/DDBJ whole genome shotgun (WGS) entry which is preliminary data.</text>
</comment>
<evidence type="ECO:0000313" key="3">
    <source>
        <dbReference type="Proteomes" id="UP000789739"/>
    </source>
</evidence>
<dbReference type="OrthoDB" id="10403761at2759"/>
<dbReference type="InterPro" id="IPR036389">
    <property type="entry name" value="RNase_III_sf"/>
</dbReference>
<keyword evidence="3" id="KW-1185">Reference proteome</keyword>
<reference evidence="2" key="1">
    <citation type="submission" date="2021-06" db="EMBL/GenBank/DDBJ databases">
        <authorList>
            <person name="Kallberg Y."/>
            <person name="Tangrot J."/>
            <person name="Rosling A."/>
        </authorList>
    </citation>
    <scope>NUCLEOTIDE SEQUENCE</scope>
    <source>
        <strain evidence="2">BR232B</strain>
    </source>
</reference>
<dbReference type="PROSITE" id="PS50142">
    <property type="entry name" value="RNASE_3_2"/>
    <property type="match status" value="1"/>
</dbReference>
<name>A0A9N9A0W0_9GLOM</name>
<dbReference type="GO" id="GO:0004525">
    <property type="term" value="F:ribonuclease III activity"/>
    <property type="evidence" value="ECO:0007669"/>
    <property type="project" value="InterPro"/>
</dbReference>
<dbReference type="EMBL" id="CAJVPI010000297">
    <property type="protein sequence ID" value="CAG8515495.1"/>
    <property type="molecule type" value="Genomic_DNA"/>
</dbReference>
<dbReference type="GO" id="GO:0006396">
    <property type="term" value="P:RNA processing"/>
    <property type="evidence" value="ECO:0007669"/>
    <property type="project" value="InterPro"/>
</dbReference>
<protein>
    <submittedName>
        <fullName evidence="2">10475_t:CDS:1</fullName>
    </submittedName>
</protein>
<dbReference type="Pfam" id="PF14622">
    <property type="entry name" value="Ribonucleas_3_3"/>
    <property type="match status" value="1"/>
</dbReference>
<dbReference type="SMART" id="SM00535">
    <property type="entry name" value="RIBOc"/>
    <property type="match status" value="1"/>
</dbReference>
<feature type="domain" description="RNase III" evidence="1">
    <location>
        <begin position="98"/>
        <end position="200"/>
    </location>
</feature>
<evidence type="ECO:0000259" key="1">
    <source>
        <dbReference type="PROSITE" id="PS50142"/>
    </source>
</evidence>
<dbReference type="Gene3D" id="1.10.1520.10">
    <property type="entry name" value="Ribonuclease III domain"/>
    <property type="match status" value="1"/>
</dbReference>
<dbReference type="PROSITE" id="PS00517">
    <property type="entry name" value="RNASE_3_1"/>
    <property type="match status" value="1"/>
</dbReference>
<evidence type="ECO:0000313" key="2">
    <source>
        <dbReference type="EMBL" id="CAG8515495.1"/>
    </source>
</evidence>
<organism evidence="2 3">
    <name type="scientific">Paraglomus brasilianum</name>
    <dbReference type="NCBI Taxonomy" id="144538"/>
    <lineage>
        <taxon>Eukaryota</taxon>
        <taxon>Fungi</taxon>
        <taxon>Fungi incertae sedis</taxon>
        <taxon>Mucoromycota</taxon>
        <taxon>Glomeromycotina</taxon>
        <taxon>Glomeromycetes</taxon>
        <taxon>Paraglomerales</taxon>
        <taxon>Paraglomeraceae</taxon>
        <taxon>Paraglomus</taxon>
    </lineage>
</organism>
<accession>A0A9N9A0W0</accession>
<dbReference type="CDD" id="cd00593">
    <property type="entry name" value="RIBOc"/>
    <property type="match status" value="1"/>
</dbReference>
<dbReference type="SUPFAM" id="SSF69065">
    <property type="entry name" value="RNase III domain-like"/>
    <property type="match status" value="1"/>
</dbReference>
<dbReference type="AlphaFoldDB" id="A0A9N9A0W0"/>
<proteinExistence type="predicted"/>
<sequence length="352" mass="39474">MTHSSGNTVAMEDLVYDYVEDGIGEGGVVRDVRRIEEIEVENSIGNVRAGMKRKREETTRQICSMECIIPTPIGESNKLLAIRQKIPDIDNPIVRTLALTHRSYSHRVGTNYERLEFLGDRVLSFVCQLIALSRRTVLKLPISVSNITTAVNYLVRNTVLSCFAEVAGFRELCRTRNTLKGKDLADLVESYAAGLYLEGGVNKARIFVDALMGELLDQLLQAVGKERKDLRKCCVKHFCTLLPDFVVFQLFAIDGRHPKKSTVARREQLYGKLQKSMFHTDDASKQLKQFAEKNNMELRVWIGQIGHMLSHATVSLNGVIYGTGTDLDLNKSLDLAAMAALDKLRSEGRLLL</sequence>